<dbReference type="EMBL" id="JAATVY010000003">
    <property type="protein sequence ID" value="NJC69236.1"/>
    <property type="molecule type" value="Genomic_DNA"/>
</dbReference>
<dbReference type="PANTHER" id="PTHR10961:SF7">
    <property type="entry name" value="FAD DEPENDENT OXIDOREDUCTASE DOMAIN-CONTAINING PROTEIN"/>
    <property type="match status" value="1"/>
</dbReference>
<dbReference type="EC" id="1.5.3.2" evidence="6"/>
<feature type="domain" description="FAD dependent oxidoreductase" evidence="5">
    <location>
        <begin position="5"/>
        <end position="358"/>
    </location>
</feature>
<accession>A0ABX0XTT4</accession>
<dbReference type="SUPFAM" id="SSF51905">
    <property type="entry name" value="FAD/NAD(P)-binding domain"/>
    <property type="match status" value="1"/>
</dbReference>
<keyword evidence="3" id="KW-0274">FAD</keyword>
<dbReference type="InterPro" id="IPR045170">
    <property type="entry name" value="MTOX"/>
</dbReference>
<dbReference type="PANTHER" id="PTHR10961">
    <property type="entry name" value="PEROXISOMAL SARCOSINE OXIDASE"/>
    <property type="match status" value="1"/>
</dbReference>
<reference evidence="6 7" key="1">
    <citation type="submission" date="2020-03" db="EMBL/GenBank/DDBJ databases">
        <title>WGS of the type strain of Planosporangium spp.</title>
        <authorList>
            <person name="Thawai C."/>
        </authorList>
    </citation>
    <scope>NUCLEOTIDE SEQUENCE [LARGE SCALE GENOMIC DNA]</scope>
    <source>
        <strain evidence="6 7">TBRC 5610</strain>
    </source>
</reference>
<dbReference type="InterPro" id="IPR036188">
    <property type="entry name" value="FAD/NAD-bd_sf"/>
</dbReference>
<keyword evidence="7" id="KW-1185">Reference proteome</keyword>
<dbReference type="InterPro" id="IPR006076">
    <property type="entry name" value="FAD-dep_OxRdtase"/>
</dbReference>
<evidence type="ECO:0000313" key="7">
    <source>
        <dbReference type="Proteomes" id="UP000722989"/>
    </source>
</evidence>
<gene>
    <name evidence="6" type="primary">solA</name>
    <name evidence="6" type="ORF">HC031_05815</name>
</gene>
<dbReference type="NCBIfam" id="NF008425">
    <property type="entry name" value="PRK11259.1"/>
    <property type="match status" value="1"/>
</dbReference>
<comment type="caution">
    <text evidence="6">The sequence shown here is derived from an EMBL/GenBank/DDBJ whole genome shotgun (WGS) entry which is preliminary data.</text>
</comment>
<keyword evidence="4 6" id="KW-0560">Oxidoreductase</keyword>
<sequence>MDAQIGVVGLGAAGSMALWRIAAGGGDVLGFEQFAPGHARGSSHGQSRLFRLATSEGAHYAAMARRARELWMELERISGDRILLTTGGLSIGQADSELLTSVRRVADELDLPLEQLDADQLARRFPQHHYRPGDVALLDPNTGVLLSERAITAATAAATAAGGRVYADTPVLEIVPGDDSVTIVTAERTFEVRTAVVAAGAWQGRLLPSLQEHFTVRRAILTWFEPRAQYRAAFDPETFPVFTHDVGAATGWGAARIDSTGVKVGMQDNEGYRIDDPAANASVVAPAEMAAVTDYVAEYVPTLEPRVVRSRGCMITMTPDSGFVIGRLPDHPNVIVLSACSGHGFKHAAAVGDIGADLALTGTTSTDLSPFAPDRFAAVG</sequence>
<proteinExistence type="predicted"/>
<evidence type="ECO:0000313" key="6">
    <source>
        <dbReference type="EMBL" id="NJC69236.1"/>
    </source>
</evidence>
<dbReference type="RefSeq" id="WP_167924142.1">
    <property type="nucleotide sequence ID" value="NZ_JAATVY010000003.1"/>
</dbReference>
<name>A0ABX0XTT4_9ACTN</name>
<dbReference type="SUPFAM" id="SSF54373">
    <property type="entry name" value="FAD-linked reductases, C-terminal domain"/>
    <property type="match status" value="1"/>
</dbReference>
<dbReference type="Gene3D" id="3.30.9.10">
    <property type="entry name" value="D-Amino Acid Oxidase, subunit A, domain 2"/>
    <property type="match status" value="1"/>
</dbReference>
<dbReference type="Proteomes" id="UP000722989">
    <property type="component" value="Unassembled WGS sequence"/>
</dbReference>
<organism evidence="6 7">
    <name type="scientific">Planosporangium thailandense</name>
    <dbReference type="NCBI Taxonomy" id="765197"/>
    <lineage>
        <taxon>Bacteria</taxon>
        <taxon>Bacillati</taxon>
        <taxon>Actinomycetota</taxon>
        <taxon>Actinomycetes</taxon>
        <taxon>Micromonosporales</taxon>
        <taxon>Micromonosporaceae</taxon>
        <taxon>Planosporangium</taxon>
    </lineage>
</organism>
<dbReference type="Pfam" id="PF01266">
    <property type="entry name" value="DAO"/>
    <property type="match status" value="1"/>
</dbReference>
<evidence type="ECO:0000256" key="3">
    <source>
        <dbReference type="ARBA" id="ARBA00022827"/>
    </source>
</evidence>
<dbReference type="Gene3D" id="3.50.50.60">
    <property type="entry name" value="FAD/NAD(P)-binding domain"/>
    <property type="match status" value="1"/>
</dbReference>
<evidence type="ECO:0000256" key="4">
    <source>
        <dbReference type="ARBA" id="ARBA00023002"/>
    </source>
</evidence>
<protein>
    <submittedName>
        <fullName evidence="6">N-methyl-L-tryptophan oxidase</fullName>
        <ecNumber evidence="6">1.5.3.2</ecNumber>
    </submittedName>
</protein>
<evidence type="ECO:0000259" key="5">
    <source>
        <dbReference type="Pfam" id="PF01266"/>
    </source>
</evidence>
<keyword evidence="2" id="KW-0285">Flavoprotein</keyword>
<dbReference type="GO" id="GO:0050131">
    <property type="term" value="F:N-methyl-L-amino-acid oxidase activity"/>
    <property type="evidence" value="ECO:0007669"/>
    <property type="project" value="UniProtKB-EC"/>
</dbReference>
<comment type="cofactor">
    <cofactor evidence="1">
        <name>FAD</name>
        <dbReference type="ChEBI" id="CHEBI:57692"/>
    </cofactor>
</comment>
<evidence type="ECO:0000256" key="1">
    <source>
        <dbReference type="ARBA" id="ARBA00001974"/>
    </source>
</evidence>
<evidence type="ECO:0000256" key="2">
    <source>
        <dbReference type="ARBA" id="ARBA00022630"/>
    </source>
</evidence>